<dbReference type="GeneID" id="14910868"/>
<reference evidence="3 4" key="1">
    <citation type="submission" date="2011-07" db="EMBL/GenBank/DDBJ databases">
        <authorList>
            <person name="Coyne R."/>
            <person name="Brami D."/>
            <person name="Johnson J."/>
            <person name="Hostetler J."/>
            <person name="Hannick L."/>
            <person name="Clark T."/>
            <person name="Cassidy-Hanley D."/>
            <person name="Inman J."/>
        </authorList>
    </citation>
    <scope>NUCLEOTIDE SEQUENCE [LARGE SCALE GENOMIC DNA]</scope>
    <source>
        <strain evidence="3 4">G5</strain>
    </source>
</reference>
<dbReference type="PANTHER" id="PTHR10264">
    <property type="entry name" value="BAND 7 PROTEIN-RELATED"/>
    <property type="match status" value="1"/>
</dbReference>
<dbReference type="Gene3D" id="3.30.479.30">
    <property type="entry name" value="Band 7 domain"/>
    <property type="match status" value="1"/>
</dbReference>
<comment type="similarity">
    <text evidence="1">Belongs to the band 7/mec-2 family.</text>
</comment>
<protein>
    <submittedName>
        <fullName evidence="3">Stomatin family protein, putative</fullName>
    </submittedName>
</protein>
<dbReference type="EMBL" id="GL983058">
    <property type="protein sequence ID" value="EGR34676.1"/>
    <property type="molecule type" value="Genomic_DNA"/>
</dbReference>
<dbReference type="InParanoid" id="G0QJD6"/>
<dbReference type="GO" id="GO:0005886">
    <property type="term" value="C:plasma membrane"/>
    <property type="evidence" value="ECO:0007669"/>
    <property type="project" value="InterPro"/>
</dbReference>
<dbReference type="GO" id="GO:0098552">
    <property type="term" value="C:side of membrane"/>
    <property type="evidence" value="ECO:0007669"/>
    <property type="project" value="UniProtKB-ARBA"/>
</dbReference>
<evidence type="ECO:0000259" key="2">
    <source>
        <dbReference type="SMART" id="SM00244"/>
    </source>
</evidence>
<dbReference type="PRINTS" id="PR00721">
    <property type="entry name" value="STOMATIN"/>
</dbReference>
<dbReference type="SUPFAM" id="SSF117892">
    <property type="entry name" value="Band 7/SPFH domain"/>
    <property type="match status" value="1"/>
</dbReference>
<dbReference type="InterPro" id="IPR001107">
    <property type="entry name" value="Band_7"/>
</dbReference>
<gene>
    <name evidence="3" type="ORF">IMG5_004240</name>
</gene>
<dbReference type="STRING" id="857967.G0QJD6"/>
<proteinExistence type="inferred from homology"/>
<dbReference type="eggNOG" id="KOG2621">
    <property type="taxonomic scope" value="Eukaryota"/>
</dbReference>
<dbReference type="InterPro" id="IPR036013">
    <property type="entry name" value="Band_7/SPFH_dom_sf"/>
</dbReference>
<dbReference type="AlphaFoldDB" id="G0QJD6"/>
<dbReference type="Pfam" id="PF01145">
    <property type="entry name" value="Band_7"/>
    <property type="match status" value="1"/>
</dbReference>
<dbReference type="SMART" id="SM00244">
    <property type="entry name" value="PHB"/>
    <property type="match status" value="1"/>
</dbReference>
<evidence type="ECO:0000256" key="1">
    <source>
        <dbReference type="ARBA" id="ARBA00008164"/>
    </source>
</evidence>
<dbReference type="InterPro" id="IPR043202">
    <property type="entry name" value="Band-7_stomatin-like"/>
</dbReference>
<dbReference type="CDD" id="cd13437">
    <property type="entry name" value="SPFH_alloslipin"/>
    <property type="match status" value="1"/>
</dbReference>
<dbReference type="RefSeq" id="XP_004039980.1">
    <property type="nucleotide sequence ID" value="XM_004039932.1"/>
</dbReference>
<evidence type="ECO:0000313" key="3">
    <source>
        <dbReference type="EMBL" id="EGR34676.1"/>
    </source>
</evidence>
<keyword evidence="4" id="KW-1185">Reference proteome</keyword>
<dbReference type="FunFam" id="3.30.479.30:FF:000004">
    <property type="entry name" value="Putative membrane protease family, stomatin"/>
    <property type="match status" value="1"/>
</dbReference>
<dbReference type="InterPro" id="IPR001972">
    <property type="entry name" value="Stomatin_HflK_fam"/>
</dbReference>
<dbReference type="OrthoDB" id="2105077at2759"/>
<dbReference type="Proteomes" id="UP000008983">
    <property type="component" value="Unassembled WGS sequence"/>
</dbReference>
<dbReference type="OMA" id="KFGRFER"/>
<name>G0QJD6_ICHMU</name>
<sequence length="271" mass="31096">MQNNINEDIQDTGKFTCYENCISCLGKVAGCLSLIPGFCCFPYPYQQIKQSYVGLLEKFGRYQKTLGPGLHQINPFSEQIKIVNLKTNVIDLNRQSIITNDSIIVNIDTVIFYRINEPQKAQYKIQDLNMSLQELTYACLRTVCGENNLQVLLDQREDINLKIGEFMNAQTKQWGVFVEQVFIKDMILDKNIVEELSMVPKSRRIAQSKIISCQSDVQSAILQREASDLLAADSAMQIRYFDTIQDIAQFQSAKTLFMIFDGEQDKKREQK</sequence>
<feature type="domain" description="Band 7" evidence="2">
    <location>
        <begin position="43"/>
        <end position="200"/>
    </location>
</feature>
<organism evidence="3 4">
    <name type="scientific">Ichthyophthirius multifiliis</name>
    <name type="common">White spot disease agent</name>
    <name type="synonym">Ich</name>
    <dbReference type="NCBI Taxonomy" id="5932"/>
    <lineage>
        <taxon>Eukaryota</taxon>
        <taxon>Sar</taxon>
        <taxon>Alveolata</taxon>
        <taxon>Ciliophora</taxon>
        <taxon>Intramacronucleata</taxon>
        <taxon>Oligohymenophorea</taxon>
        <taxon>Hymenostomatida</taxon>
        <taxon>Ophryoglenina</taxon>
        <taxon>Ichthyophthirius</taxon>
    </lineage>
</organism>
<accession>G0QJD6</accession>
<dbReference type="PANTHER" id="PTHR10264:SF19">
    <property type="entry name" value="AT06885P-RELATED"/>
    <property type="match status" value="1"/>
</dbReference>
<evidence type="ECO:0000313" key="4">
    <source>
        <dbReference type="Proteomes" id="UP000008983"/>
    </source>
</evidence>